<dbReference type="GO" id="GO:0055085">
    <property type="term" value="P:transmembrane transport"/>
    <property type="evidence" value="ECO:0007669"/>
    <property type="project" value="InterPro"/>
</dbReference>
<keyword evidence="2 5" id="KW-0812">Transmembrane</keyword>
<evidence type="ECO:0000313" key="7">
    <source>
        <dbReference type="EMBL" id="OAF03585.1"/>
    </source>
</evidence>
<evidence type="ECO:0000256" key="2">
    <source>
        <dbReference type="ARBA" id="ARBA00022692"/>
    </source>
</evidence>
<dbReference type="OrthoDB" id="9769739at2"/>
<dbReference type="InterPro" id="IPR001902">
    <property type="entry name" value="SLC26A/SulP_fam"/>
</dbReference>
<evidence type="ECO:0000256" key="3">
    <source>
        <dbReference type="ARBA" id="ARBA00022989"/>
    </source>
</evidence>
<organism evidence="7 8">
    <name type="scientific">Bradyrhizobium centrolobii</name>
    <dbReference type="NCBI Taxonomy" id="1505087"/>
    <lineage>
        <taxon>Bacteria</taxon>
        <taxon>Pseudomonadati</taxon>
        <taxon>Pseudomonadota</taxon>
        <taxon>Alphaproteobacteria</taxon>
        <taxon>Hyphomicrobiales</taxon>
        <taxon>Nitrobacteraceae</taxon>
        <taxon>Bradyrhizobium</taxon>
    </lineage>
</organism>
<proteinExistence type="predicted"/>
<keyword evidence="8" id="KW-1185">Reference proteome</keyword>
<dbReference type="Pfam" id="PF01740">
    <property type="entry name" value="STAS"/>
    <property type="match status" value="1"/>
</dbReference>
<dbReference type="AlphaFoldDB" id="A0A176YEF2"/>
<feature type="transmembrane region" description="Helical" evidence="5">
    <location>
        <begin position="180"/>
        <end position="199"/>
    </location>
</feature>
<feature type="transmembrane region" description="Helical" evidence="5">
    <location>
        <begin position="101"/>
        <end position="126"/>
    </location>
</feature>
<feature type="transmembrane region" description="Helical" evidence="5">
    <location>
        <begin position="385"/>
        <end position="417"/>
    </location>
</feature>
<feature type="transmembrane region" description="Helical" evidence="5">
    <location>
        <begin position="51"/>
        <end position="68"/>
    </location>
</feature>
<evidence type="ECO:0000256" key="1">
    <source>
        <dbReference type="ARBA" id="ARBA00004141"/>
    </source>
</evidence>
<keyword evidence="4 5" id="KW-0472">Membrane</keyword>
<feature type="domain" description="STAS" evidence="6">
    <location>
        <begin position="441"/>
        <end position="556"/>
    </location>
</feature>
<dbReference type="PANTHER" id="PTHR11814">
    <property type="entry name" value="SULFATE TRANSPORTER"/>
    <property type="match status" value="1"/>
</dbReference>
<feature type="transmembrane region" description="Helical" evidence="5">
    <location>
        <begin position="138"/>
        <end position="160"/>
    </location>
</feature>
<evidence type="ECO:0000256" key="5">
    <source>
        <dbReference type="SAM" id="Phobius"/>
    </source>
</evidence>
<dbReference type="NCBIfam" id="TIGR00815">
    <property type="entry name" value="sulP"/>
    <property type="match status" value="1"/>
</dbReference>
<feature type="transmembrane region" description="Helical" evidence="5">
    <location>
        <begin position="355"/>
        <end position="373"/>
    </location>
</feature>
<name>A0A176YEF2_9BRAD</name>
<dbReference type="InterPro" id="IPR002645">
    <property type="entry name" value="STAS_dom"/>
</dbReference>
<dbReference type="Gene3D" id="3.30.750.24">
    <property type="entry name" value="STAS domain"/>
    <property type="match status" value="1"/>
</dbReference>
<evidence type="ECO:0000256" key="4">
    <source>
        <dbReference type="ARBA" id="ARBA00023136"/>
    </source>
</evidence>
<dbReference type="RefSeq" id="WP_063705625.1">
    <property type="nucleotide sequence ID" value="NZ_LUUB01000090.1"/>
</dbReference>
<dbReference type="InterPro" id="IPR011547">
    <property type="entry name" value="SLC26A/SulP_dom"/>
</dbReference>
<dbReference type="GO" id="GO:0016020">
    <property type="term" value="C:membrane"/>
    <property type="evidence" value="ECO:0007669"/>
    <property type="project" value="UniProtKB-SubCell"/>
</dbReference>
<dbReference type="CDD" id="cd07042">
    <property type="entry name" value="STAS_SulP_like_sulfate_transporter"/>
    <property type="match status" value="1"/>
</dbReference>
<accession>A0A176YEF2</accession>
<feature type="transmembrane region" description="Helical" evidence="5">
    <location>
        <begin position="329"/>
        <end position="349"/>
    </location>
</feature>
<feature type="transmembrane region" description="Helical" evidence="5">
    <location>
        <begin position="206"/>
        <end position="227"/>
    </location>
</feature>
<dbReference type="STRING" id="1505087.AYJ54_03460"/>
<keyword evidence="3 5" id="KW-1133">Transmembrane helix</keyword>
<dbReference type="InterPro" id="IPR036513">
    <property type="entry name" value="STAS_dom_sf"/>
</dbReference>
<dbReference type="Proteomes" id="UP000076959">
    <property type="component" value="Unassembled WGS sequence"/>
</dbReference>
<comment type="caution">
    <text evidence="7">The sequence shown here is derived from an EMBL/GenBank/DDBJ whole genome shotgun (WGS) entry which is preliminary data.</text>
</comment>
<feature type="transmembrane region" description="Helical" evidence="5">
    <location>
        <begin position="75"/>
        <end position="95"/>
    </location>
</feature>
<evidence type="ECO:0000313" key="8">
    <source>
        <dbReference type="Proteomes" id="UP000076959"/>
    </source>
</evidence>
<gene>
    <name evidence="7" type="ORF">AYJ54_03460</name>
</gene>
<reference evidence="7 8" key="1">
    <citation type="submission" date="2016-03" db="EMBL/GenBank/DDBJ databases">
        <title>Draft Genome Sequence of the Strain BR 10245 (Bradyrhizobium sp.) isolated from nodules of Centrolobium paraense.</title>
        <authorList>
            <person name="Simoes-Araujo J.L.Sr."/>
            <person name="Barauna A.C."/>
            <person name="Silva K."/>
            <person name="Zilli J.E."/>
        </authorList>
    </citation>
    <scope>NUCLEOTIDE SEQUENCE [LARGE SCALE GENOMIC DNA]</scope>
    <source>
        <strain evidence="7 8">BR 10245</strain>
    </source>
</reference>
<protein>
    <submittedName>
        <fullName evidence="7">Transporter</fullName>
    </submittedName>
</protein>
<dbReference type="Pfam" id="PF00916">
    <property type="entry name" value="Sulfate_transp"/>
    <property type="match status" value="1"/>
</dbReference>
<comment type="subcellular location">
    <subcellularLocation>
        <location evidence="1">Membrane</location>
        <topology evidence="1">Multi-pass membrane protein</topology>
    </subcellularLocation>
</comment>
<sequence>MKHWIRWLPGLDTLRRYEAAWLPHDIFAGVVLATMLVPVGIAYAVASGLPGIYGLYATIVPLLVYALFGPSRILVLGPDSALVGIILGVVTPLAGGDPLRAATLAGMMAIVSGIVCILAGLARLGFVTELLSKPIRCGYMNGIALTVLISQLPTLLGFSIKSEGPLRSLGAIGGAILEGRTNWVAFGIGLATLIVILLLKNSKRLPGILIAVVGATVVAGVLDLGGTYGLKVVGSLPQGLPGFVVPWISYGDLVPVLIGGCAIALVSFADTSVLSRAYAARLGAPVDPNQELVGLGAANLATGFFQGFSISSSSSRTPVAEAAGARTQLTSVVGALAIAALLLVAPNLLRHLPSPALAAVVIASAIGLVEVVDLKRIYRIQRWEFWLAIVCFVGVAVLGVIPGIGLAIAIAIAEFLWDGWRPHSAVLGRADGVKGYHDITRYPDARRVPGLVLFRWDAPLFFANAEFFRERVMDAVAASPTPVRWLVVAAEPVTSVDVTACDVVAELDQALHAQGIELCFAELKDPVKDKLKRFGLFAQLGENYFFPTIGVAVSRYLEINDVKWDDWEDRTEG</sequence>
<dbReference type="EMBL" id="LUUB01000090">
    <property type="protein sequence ID" value="OAF03585.1"/>
    <property type="molecule type" value="Genomic_DNA"/>
</dbReference>
<dbReference type="PROSITE" id="PS50801">
    <property type="entry name" value="STAS"/>
    <property type="match status" value="1"/>
</dbReference>
<feature type="transmembrane region" description="Helical" evidence="5">
    <location>
        <begin position="247"/>
        <end position="268"/>
    </location>
</feature>
<dbReference type="SUPFAM" id="SSF52091">
    <property type="entry name" value="SpoIIaa-like"/>
    <property type="match status" value="1"/>
</dbReference>
<feature type="transmembrane region" description="Helical" evidence="5">
    <location>
        <begin position="21"/>
        <end position="45"/>
    </location>
</feature>
<evidence type="ECO:0000259" key="6">
    <source>
        <dbReference type="PROSITE" id="PS50801"/>
    </source>
</evidence>